<proteinExistence type="predicted"/>
<dbReference type="AlphaFoldDB" id="A0A1G6YH90"/>
<protein>
    <submittedName>
        <fullName evidence="2">Atypical PilZ domain-containing protein, cyclic di-GMP receptor</fullName>
    </submittedName>
</protein>
<sequence>MSPGEAERRLFGEALVCSDDLPWTLTPGPERADEILRHQAMAERLLRSAASAETAGPEDAEHSPQDVALLRMEAKIDLALELLGRMLAAEQPQPPPRPARWSRLGAQVLASSERAPGSRHLLSLQLPTGLNLPLRLPVEVLASEPREDGQIALWLAFSPVSAGLEAALERFLFRQHRRQIAAHRRGGN</sequence>
<dbReference type="InterPro" id="IPR031800">
    <property type="entry name" value="PilZ_atypical"/>
</dbReference>
<dbReference type="RefSeq" id="WP_091243943.1">
    <property type="nucleotide sequence ID" value="NZ_FNAG01000010.1"/>
</dbReference>
<dbReference type="Proteomes" id="UP000199603">
    <property type="component" value="Unassembled WGS sequence"/>
</dbReference>
<dbReference type="EMBL" id="FNAG01000010">
    <property type="protein sequence ID" value="SDD89738.1"/>
    <property type="molecule type" value="Genomic_DNA"/>
</dbReference>
<reference evidence="2 3" key="1">
    <citation type="submission" date="2016-10" db="EMBL/GenBank/DDBJ databases">
        <authorList>
            <person name="de Groot N.N."/>
        </authorList>
    </citation>
    <scope>NUCLEOTIDE SEQUENCE [LARGE SCALE GENOMIC DNA]</scope>
    <source>
        <strain evidence="2 3">DSM 16957</strain>
    </source>
</reference>
<feature type="domain" description="Cyclic di-GMP receptor atypical PilZ" evidence="1">
    <location>
        <begin position="56"/>
        <end position="185"/>
    </location>
</feature>
<evidence type="ECO:0000259" key="1">
    <source>
        <dbReference type="Pfam" id="PF16823"/>
    </source>
</evidence>
<name>A0A1G6YH90_9GAMM</name>
<evidence type="ECO:0000313" key="2">
    <source>
        <dbReference type="EMBL" id="SDD89738.1"/>
    </source>
</evidence>
<dbReference type="OrthoDB" id="9151696at2"/>
<dbReference type="Pfam" id="PF16823">
    <property type="entry name" value="tPilZ"/>
    <property type="match status" value="1"/>
</dbReference>
<keyword evidence="3" id="KW-1185">Reference proteome</keyword>
<organism evidence="2 3">
    <name type="scientific">Aquimonas voraii</name>
    <dbReference type="NCBI Taxonomy" id="265719"/>
    <lineage>
        <taxon>Bacteria</taxon>
        <taxon>Pseudomonadati</taxon>
        <taxon>Pseudomonadota</taxon>
        <taxon>Gammaproteobacteria</taxon>
        <taxon>Lysobacterales</taxon>
        <taxon>Lysobacteraceae</taxon>
        <taxon>Aquimonas</taxon>
    </lineage>
</organism>
<accession>A0A1G6YH90</accession>
<keyword evidence="2" id="KW-0675">Receptor</keyword>
<gene>
    <name evidence="2" type="ORF">SAMN04488509_1106</name>
</gene>
<dbReference type="STRING" id="265719.SAMN04488509_1106"/>
<evidence type="ECO:0000313" key="3">
    <source>
        <dbReference type="Proteomes" id="UP000199603"/>
    </source>
</evidence>